<reference evidence="2 3" key="2">
    <citation type="submission" date="2016-08" db="EMBL/GenBank/DDBJ databases">
        <title>Pervasive Adenine N6-methylation of Active Genes in Fungi.</title>
        <authorList>
            <consortium name="DOE Joint Genome Institute"/>
            <person name="Mondo S.J."/>
            <person name="Dannebaum R.O."/>
            <person name="Kuo R.C."/>
            <person name="Labutti K."/>
            <person name="Haridas S."/>
            <person name="Kuo A."/>
            <person name="Salamov A."/>
            <person name="Ahrendt S.R."/>
            <person name="Lipzen A."/>
            <person name="Sullivan W."/>
            <person name="Andreopoulos W.B."/>
            <person name="Clum A."/>
            <person name="Lindquist E."/>
            <person name="Daum C."/>
            <person name="Ramamoorthy G.K."/>
            <person name="Gryganskyi A."/>
            <person name="Culley D."/>
            <person name="Magnuson J.K."/>
            <person name="James T.Y."/>
            <person name="O'Malley M.A."/>
            <person name="Stajich J.E."/>
            <person name="Spatafora J.W."/>
            <person name="Visel A."/>
            <person name="Grigoriev I.V."/>
        </authorList>
    </citation>
    <scope>NUCLEOTIDE SEQUENCE [LARGE SCALE GENOMIC DNA]</scope>
    <source>
        <strain evidence="3">finn</strain>
    </source>
</reference>
<dbReference type="Proteomes" id="UP000193719">
    <property type="component" value="Unassembled WGS sequence"/>
</dbReference>
<protein>
    <submittedName>
        <fullName evidence="2">Uncharacterized protein</fullName>
    </submittedName>
</protein>
<keyword evidence="3" id="KW-1185">Reference proteome</keyword>
<dbReference type="EMBL" id="MCFH01000005">
    <property type="protein sequence ID" value="ORX57920.1"/>
    <property type="molecule type" value="Genomic_DNA"/>
</dbReference>
<accession>A0A1Y1VJM8</accession>
<comment type="caution">
    <text evidence="2">The sequence shown here is derived from an EMBL/GenBank/DDBJ whole genome shotgun (WGS) entry which is preliminary data.</text>
</comment>
<proteinExistence type="predicted"/>
<organism evidence="2 3">
    <name type="scientific">Piromyces finnis</name>
    <dbReference type="NCBI Taxonomy" id="1754191"/>
    <lineage>
        <taxon>Eukaryota</taxon>
        <taxon>Fungi</taxon>
        <taxon>Fungi incertae sedis</taxon>
        <taxon>Chytridiomycota</taxon>
        <taxon>Chytridiomycota incertae sedis</taxon>
        <taxon>Neocallimastigomycetes</taxon>
        <taxon>Neocallimastigales</taxon>
        <taxon>Neocallimastigaceae</taxon>
        <taxon>Piromyces</taxon>
    </lineage>
</organism>
<evidence type="ECO:0000313" key="3">
    <source>
        <dbReference type="Proteomes" id="UP000193719"/>
    </source>
</evidence>
<dbReference type="AlphaFoldDB" id="A0A1Y1VJM8"/>
<feature type="region of interest" description="Disordered" evidence="1">
    <location>
        <begin position="26"/>
        <end position="50"/>
    </location>
</feature>
<reference evidence="2 3" key="1">
    <citation type="submission" date="2016-08" db="EMBL/GenBank/DDBJ databases">
        <title>Genomes of anaerobic fungi encode conserved fungal cellulosomes for biomass hydrolysis.</title>
        <authorList>
            <consortium name="DOE Joint Genome Institute"/>
            <person name="Haitjema C.H."/>
            <person name="Gilmore S.P."/>
            <person name="Henske J.K."/>
            <person name="Solomon K.V."/>
            <person name="De Groot R."/>
            <person name="Kuo A."/>
            <person name="Mondo S.J."/>
            <person name="Salamov A.A."/>
            <person name="Labutti K."/>
            <person name="Zhao Z."/>
            <person name="Chiniquy J."/>
            <person name="Barry K."/>
            <person name="Brewer H.M."/>
            <person name="Purvine S.O."/>
            <person name="Wright A.T."/>
            <person name="Boxma B."/>
            <person name="Van Alen T."/>
            <person name="Hackstein J.H."/>
            <person name="Baker S.E."/>
            <person name="Grigoriev I.V."/>
            <person name="O'Malley M.A."/>
        </authorList>
    </citation>
    <scope>NUCLEOTIDE SEQUENCE [LARGE SCALE GENOMIC DNA]</scope>
    <source>
        <strain evidence="3">finn</strain>
    </source>
</reference>
<sequence>MSVEIEQKDEEVYRTKKADKLREYYFPSKEVPSQQETEKVPRQKRPSVISSVDPTQLPQVNYSTLGIDIDQLDSTISFNVESFVNDTLGEFGWNNNHDLELGQNLDLDFKLGQNEYLDNQCLEMIQKAYRDNTLSVRSGKIIDSKGTTDSVQLERIQNDFDSLKIIIETVETIIPKSQMKNNLVEFCNKINKPDCINEYNDICDAIRDLSPTLKQIENNYIENNSENEAFALIAFYKLKQMELIGITNDHLRILNEAIDAYESKINPKESEKLSFIKKFSSFINEHLSS</sequence>
<dbReference type="OrthoDB" id="2127849at2759"/>
<evidence type="ECO:0000313" key="2">
    <source>
        <dbReference type="EMBL" id="ORX57920.1"/>
    </source>
</evidence>
<evidence type="ECO:0000256" key="1">
    <source>
        <dbReference type="SAM" id="MobiDB-lite"/>
    </source>
</evidence>
<name>A0A1Y1VJM8_9FUNG</name>
<gene>
    <name evidence="2" type="ORF">BCR36DRAFT_344807</name>
</gene>